<dbReference type="PRINTS" id="PR00449">
    <property type="entry name" value="RASTRNSFRMNG"/>
</dbReference>
<dbReference type="PROSITE" id="PS01191">
    <property type="entry name" value="RIBOSOMAL_S3AE"/>
    <property type="match status" value="1"/>
</dbReference>
<dbReference type="SMART" id="SM00175">
    <property type="entry name" value="RAB"/>
    <property type="match status" value="1"/>
</dbReference>
<protein>
    <recommendedName>
        <fullName evidence="6">Small ribosomal subunit protein eS1</fullName>
    </recommendedName>
</protein>
<accession>A0A4Z1JY25</accession>
<comment type="similarity">
    <text evidence="6 7">Belongs to the eukaryotic ribosomal protein eS1 family.</text>
</comment>
<dbReference type="InterPro" id="IPR005225">
    <property type="entry name" value="Small_GTP-bd"/>
</dbReference>
<evidence type="ECO:0000256" key="6">
    <source>
        <dbReference type="HAMAP-Rule" id="MF_03122"/>
    </source>
</evidence>
<dbReference type="NCBIfam" id="TIGR00231">
    <property type="entry name" value="small_GTP"/>
    <property type="match status" value="1"/>
</dbReference>
<dbReference type="InterPro" id="IPR027500">
    <property type="entry name" value="Ribosomal_eS1_euk"/>
</dbReference>
<dbReference type="SMART" id="SM00174">
    <property type="entry name" value="RHO"/>
    <property type="match status" value="1"/>
</dbReference>
<evidence type="ECO:0000256" key="3">
    <source>
        <dbReference type="ARBA" id="ARBA00022980"/>
    </source>
</evidence>
<evidence type="ECO:0000256" key="8">
    <source>
        <dbReference type="SAM" id="MobiDB-lite"/>
    </source>
</evidence>
<dbReference type="CDD" id="cd00154">
    <property type="entry name" value="Rab"/>
    <property type="match status" value="1"/>
</dbReference>
<dbReference type="SUPFAM" id="SSF52540">
    <property type="entry name" value="P-loop containing nucleoside triphosphate hydrolases"/>
    <property type="match status" value="1"/>
</dbReference>
<dbReference type="HAMAP" id="MF_03122">
    <property type="entry name" value="Ribosomal_eS1_euk"/>
    <property type="match status" value="1"/>
</dbReference>
<dbReference type="Pfam" id="PF00071">
    <property type="entry name" value="Ras"/>
    <property type="match status" value="1"/>
</dbReference>
<evidence type="ECO:0000313" key="9">
    <source>
        <dbReference type="EMBL" id="TGO78801.1"/>
    </source>
</evidence>
<comment type="subcellular location">
    <subcellularLocation>
        <location evidence="1 6">Cytoplasm</location>
    </subcellularLocation>
</comment>
<feature type="modified residue" description="N-acetylalanine; partial" evidence="6">
    <location>
        <position position="2"/>
    </location>
</feature>
<evidence type="ECO:0000256" key="4">
    <source>
        <dbReference type="ARBA" id="ARBA00022990"/>
    </source>
</evidence>
<dbReference type="GO" id="GO:0005525">
    <property type="term" value="F:GTP binding"/>
    <property type="evidence" value="ECO:0007669"/>
    <property type="project" value="InterPro"/>
</dbReference>
<feature type="compositionally biased region" description="Polar residues" evidence="8">
    <location>
        <begin position="419"/>
        <end position="431"/>
    </location>
</feature>
<dbReference type="PROSITE" id="PS51420">
    <property type="entry name" value="RHO"/>
    <property type="match status" value="1"/>
</dbReference>
<name>A0A4Z1JY25_9HELO</name>
<evidence type="ECO:0000256" key="5">
    <source>
        <dbReference type="ARBA" id="ARBA00023274"/>
    </source>
</evidence>
<feature type="initiator methionine" description="Removed" evidence="6">
    <location>
        <position position="1"/>
    </location>
</feature>
<evidence type="ECO:0000256" key="1">
    <source>
        <dbReference type="ARBA" id="ARBA00004496"/>
    </source>
</evidence>
<evidence type="ECO:0000256" key="7">
    <source>
        <dbReference type="RuleBase" id="RU000668"/>
    </source>
</evidence>
<dbReference type="EMBL" id="PQXM01000053">
    <property type="protein sequence ID" value="TGO78801.1"/>
    <property type="molecule type" value="Genomic_DNA"/>
</dbReference>
<feature type="region of interest" description="Disordered" evidence="8">
    <location>
        <begin position="411"/>
        <end position="431"/>
    </location>
</feature>
<dbReference type="GO" id="GO:0003924">
    <property type="term" value="F:GTPase activity"/>
    <property type="evidence" value="ECO:0007669"/>
    <property type="project" value="InterPro"/>
</dbReference>
<organism evidence="9 10">
    <name type="scientific">Botrytis elliptica</name>
    <dbReference type="NCBI Taxonomy" id="278938"/>
    <lineage>
        <taxon>Eukaryota</taxon>
        <taxon>Fungi</taxon>
        <taxon>Dikarya</taxon>
        <taxon>Ascomycota</taxon>
        <taxon>Pezizomycotina</taxon>
        <taxon>Leotiomycetes</taxon>
        <taxon>Helotiales</taxon>
        <taxon>Sclerotiniaceae</taxon>
        <taxon>Botrytis</taxon>
    </lineage>
</organism>
<dbReference type="Gene3D" id="3.40.50.300">
    <property type="entry name" value="P-loop containing nucleotide triphosphate hydrolases"/>
    <property type="match status" value="1"/>
</dbReference>
<dbReference type="InterPro" id="IPR027417">
    <property type="entry name" value="P-loop_NTPase"/>
</dbReference>
<dbReference type="InterPro" id="IPR018281">
    <property type="entry name" value="Ribosomal_eS1_CS"/>
</dbReference>
<keyword evidence="10" id="KW-1185">Reference proteome</keyword>
<dbReference type="PANTHER" id="PTHR11830">
    <property type="entry name" value="40S RIBOSOMAL PROTEIN S3A"/>
    <property type="match status" value="1"/>
</dbReference>
<dbReference type="GO" id="GO:0022627">
    <property type="term" value="C:cytosolic small ribosomal subunit"/>
    <property type="evidence" value="ECO:0007669"/>
    <property type="project" value="UniProtKB-UniRule"/>
</dbReference>
<proteinExistence type="inferred from homology"/>
<dbReference type="GO" id="GO:0006412">
    <property type="term" value="P:translation"/>
    <property type="evidence" value="ECO:0007669"/>
    <property type="project" value="UniProtKB-UniRule"/>
</dbReference>
<dbReference type="InterPro" id="IPR001806">
    <property type="entry name" value="Small_GTPase"/>
</dbReference>
<reference evidence="9 10" key="1">
    <citation type="submission" date="2017-12" db="EMBL/GenBank/DDBJ databases">
        <title>Comparative genomics of Botrytis spp.</title>
        <authorList>
            <person name="Valero-Jimenez C.A."/>
            <person name="Tapia P."/>
            <person name="Veloso J."/>
            <person name="Silva-Moreno E."/>
            <person name="Staats M."/>
            <person name="Valdes J.H."/>
            <person name="Van Kan J.A.L."/>
        </authorList>
    </citation>
    <scope>NUCLEOTIDE SEQUENCE [LARGE SCALE GENOMIC DNA]</scope>
    <source>
        <strain evidence="9 10">Be9601</strain>
    </source>
</reference>
<sequence>MAVGKNKRLSKGKKGLKKKTLDPFTRKDWYQIKAPSSFQIRDVGKTLVNRTTGLKNANDSLKGRIVEVSLADLQKDEDHAFRKVKLRVDEVQGKNCLTNFHGLDFTSDKLRSLVRKWQSLIEANITVKTTDDYLLRLFAIAFTKRRPNQIKKTTYAASSQIRAIRKKMTEIIQREASTCTLTQLTAKLIPEVIGREIEKATQGIYPLQNVHIRKVKLLKAPKFDLGALLNLHGESNTDEQGQKVEREFKEKVLEEFDSESSTATIGVDFKLKTLSIHGSPYRLNLLDTAGQERFRTLSNSYYRGAHAVLLVYDVTNRESFNSLSRWIDEAENNAVDGCVFWIVGTKCDLDGKGKRMVSEEEGRRLAEEWRERGVAGWGECSSKTREGVKGVFEGVVREVVKRPELLKGGQRKSGGVTIGGTNNSSTSGCAC</sequence>
<keyword evidence="2 6" id="KW-0963">Cytoplasm</keyword>
<evidence type="ECO:0000256" key="2">
    <source>
        <dbReference type="ARBA" id="ARBA00022490"/>
    </source>
</evidence>
<dbReference type="PROSITE" id="PS51421">
    <property type="entry name" value="RAS"/>
    <property type="match status" value="1"/>
</dbReference>
<evidence type="ECO:0000313" key="10">
    <source>
        <dbReference type="Proteomes" id="UP000297229"/>
    </source>
</evidence>
<dbReference type="Pfam" id="PF01015">
    <property type="entry name" value="Ribosomal_S3Ae"/>
    <property type="match status" value="1"/>
</dbReference>
<dbReference type="AlphaFoldDB" id="A0A4Z1JY25"/>
<dbReference type="SMART" id="SM00173">
    <property type="entry name" value="RAS"/>
    <property type="match status" value="1"/>
</dbReference>
<dbReference type="SMART" id="SM01397">
    <property type="entry name" value="Ribosomal_S3Ae"/>
    <property type="match status" value="1"/>
</dbReference>
<comment type="caution">
    <text evidence="9">The sequence shown here is derived from an EMBL/GenBank/DDBJ whole genome shotgun (WGS) entry which is preliminary data.</text>
</comment>
<keyword evidence="5 6" id="KW-0687">Ribonucleoprotein</keyword>
<dbReference type="GO" id="GO:0003735">
    <property type="term" value="F:structural constituent of ribosome"/>
    <property type="evidence" value="ECO:0007669"/>
    <property type="project" value="UniProtKB-UniRule"/>
</dbReference>
<dbReference type="InterPro" id="IPR001593">
    <property type="entry name" value="Ribosomal_eS1"/>
</dbReference>
<dbReference type="Proteomes" id="UP000297229">
    <property type="component" value="Unassembled WGS sequence"/>
</dbReference>
<comment type="subunit">
    <text evidence="6">Component of the small ribosomal subunit. Mature ribosomes consist of a small (40S) and a large (60S) subunit. The 40S subunit contains about 33 different proteins and 1 molecule of RNA (18S). The 60S subunit contains about 49 different proteins and 3 molecules of RNA (25S, 5.8S and 5S).</text>
</comment>
<keyword evidence="4 6" id="KW-0007">Acetylation</keyword>
<dbReference type="FunFam" id="3.40.50.300:FF:001447">
    <property type="entry name" value="Ras-related protein Rab-1B"/>
    <property type="match status" value="1"/>
</dbReference>
<keyword evidence="3 6" id="KW-0689">Ribosomal protein</keyword>
<dbReference type="STRING" id="278938.A0A4Z1JY25"/>
<dbReference type="PROSITE" id="PS51419">
    <property type="entry name" value="RAB"/>
    <property type="match status" value="1"/>
</dbReference>
<gene>
    <name evidence="6" type="primary">RPS1</name>
    <name evidence="9" type="ORF">BELL_0053g00060</name>
</gene>